<name>A0A1U7IMU1_9CYAN</name>
<evidence type="ECO:0008006" key="3">
    <source>
        <dbReference type="Google" id="ProtNLM"/>
    </source>
</evidence>
<evidence type="ECO:0000313" key="2">
    <source>
        <dbReference type="Proteomes" id="UP000185860"/>
    </source>
</evidence>
<dbReference type="STRING" id="454136.NIES2119_08430"/>
<proteinExistence type="predicted"/>
<dbReference type="AlphaFoldDB" id="A0A1U7IMU1"/>
<organism evidence="1 2">
    <name type="scientific">[Phormidium ambiguum] IAM M-71</name>
    <dbReference type="NCBI Taxonomy" id="454136"/>
    <lineage>
        <taxon>Bacteria</taxon>
        <taxon>Bacillati</taxon>
        <taxon>Cyanobacteriota</taxon>
        <taxon>Cyanophyceae</taxon>
        <taxon>Oscillatoriophycideae</taxon>
        <taxon>Aerosakkonematales</taxon>
        <taxon>Aerosakkonemataceae</taxon>
        <taxon>Floridanema</taxon>
    </lineage>
</organism>
<dbReference type="RefSeq" id="WP_073593027.1">
    <property type="nucleotide sequence ID" value="NZ_MRCE01000007.1"/>
</dbReference>
<dbReference type="EMBL" id="MRCE01000007">
    <property type="protein sequence ID" value="OKH38616.1"/>
    <property type="molecule type" value="Genomic_DNA"/>
</dbReference>
<dbReference type="CDD" id="cd20724">
    <property type="entry name" value="CdiA-CT_Kp342-like"/>
    <property type="match status" value="1"/>
</dbReference>
<gene>
    <name evidence="1" type="ORF">NIES2119_08430</name>
</gene>
<protein>
    <recommendedName>
        <fullName evidence="3">Bacterial CdiA-CT RNAse A domain-containing protein</fullName>
    </recommendedName>
</protein>
<accession>A0A1U7IMU1</accession>
<dbReference type="Proteomes" id="UP000185860">
    <property type="component" value="Unassembled WGS sequence"/>
</dbReference>
<comment type="caution">
    <text evidence="1">The sequence shown here is derived from an EMBL/GenBank/DDBJ whole genome shotgun (WGS) entry which is preliminary data.</text>
</comment>
<evidence type="ECO:0000313" key="1">
    <source>
        <dbReference type="EMBL" id="OKH38616.1"/>
    </source>
</evidence>
<reference evidence="1 2" key="1">
    <citation type="submission" date="2016-11" db="EMBL/GenBank/DDBJ databases">
        <title>Draft Genome Sequences of Nine Cyanobacterial Strains from Diverse Habitats.</title>
        <authorList>
            <person name="Zhu T."/>
            <person name="Hou S."/>
            <person name="Lu X."/>
            <person name="Hess W.R."/>
        </authorList>
    </citation>
    <scope>NUCLEOTIDE SEQUENCE [LARGE SCALE GENOMIC DNA]</scope>
    <source>
        <strain evidence="1 2">IAM M-71</strain>
    </source>
</reference>
<sequence>MLILTLELYTNITAMYISERKLDYLFNQNIATNAHNTPRAAQNAQQMQRLGFWDTPESREVVTQHLQQVVQTPDNVVERLTRTFVDKAGTIVESEIEVRESLLAGASGKFAKVKSSWEIMPDGTRRFVSAEIYGS</sequence>